<dbReference type="Proteomes" id="UP000262621">
    <property type="component" value="Unassembled WGS sequence"/>
</dbReference>
<name>A0A372FYX7_9ACTN</name>
<dbReference type="Pfam" id="PF18367">
    <property type="entry name" value="Rv2175c_C"/>
    <property type="match status" value="1"/>
</dbReference>
<evidence type="ECO:0000313" key="3">
    <source>
        <dbReference type="EMBL" id="RFS46011.1"/>
    </source>
</evidence>
<evidence type="ECO:0000259" key="1">
    <source>
        <dbReference type="Pfam" id="PF18367"/>
    </source>
</evidence>
<dbReference type="InterPro" id="IPR048576">
    <property type="entry name" value="Rv2175c_wHTH"/>
</dbReference>
<dbReference type="OrthoDB" id="3784042at2"/>
<accession>A0A372FYX7</accession>
<sequence length="124" mass="13256">MTDSVPADGTAPEAGPADWLTLPDVAERLDLPISKVHQLIRDCELIAVRRDGVRRIPAGLVANRTVLKHLPGVLNLLADAGYDDEAALRWLYEPDASLPGGTPAAALAGDQAREIKRRAQALGF</sequence>
<organism evidence="3 4">
    <name type="scientific">Micromonospora craniellae</name>
    <dbReference type="NCBI Taxonomy" id="2294034"/>
    <lineage>
        <taxon>Bacteria</taxon>
        <taxon>Bacillati</taxon>
        <taxon>Actinomycetota</taxon>
        <taxon>Actinomycetes</taxon>
        <taxon>Micromonosporales</taxon>
        <taxon>Micromonosporaceae</taxon>
        <taxon>Micromonospora</taxon>
    </lineage>
</organism>
<dbReference type="RefSeq" id="WP_117228443.1">
    <property type="nucleotide sequence ID" value="NZ_CP061725.1"/>
</dbReference>
<protein>
    <submittedName>
        <fullName evidence="3">DNA-binding protein</fullName>
    </submittedName>
</protein>
<gene>
    <name evidence="3" type="ORF">D0Q02_14230</name>
</gene>
<dbReference type="AlphaFoldDB" id="A0A372FYX7"/>
<dbReference type="EMBL" id="QVFU01000012">
    <property type="protein sequence ID" value="RFS46011.1"/>
    <property type="molecule type" value="Genomic_DNA"/>
</dbReference>
<keyword evidence="3" id="KW-0238">DNA-binding</keyword>
<evidence type="ECO:0000259" key="2">
    <source>
        <dbReference type="Pfam" id="PF21531"/>
    </source>
</evidence>
<evidence type="ECO:0000313" key="4">
    <source>
        <dbReference type="Proteomes" id="UP000262621"/>
    </source>
</evidence>
<keyword evidence="4" id="KW-1185">Reference proteome</keyword>
<dbReference type="Pfam" id="PF21531">
    <property type="entry name" value="Rv2175c_wHTH"/>
    <property type="match status" value="1"/>
</dbReference>
<feature type="domain" description="Rv2175c C-terminal" evidence="1">
    <location>
        <begin position="68"/>
        <end position="123"/>
    </location>
</feature>
<dbReference type="InterPro" id="IPR041098">
    <property type="entry name" value="Rv2175c_C"/>
</dbReference>
<feature type="domain" description="DNA-binding protein Rv2175c wHTH" evidence="2">
    <location>
        <begin position="18"/>
        <end position="59"/>
    </location>
</feature>
<proteinExistence type="predicted"/>
<reference evidence="3 4" key="1">
    <citation type="submission" date="2018-08" db="EMBL/GenBank/DDBJ databases">
        <title>Verrucosispora craniellae sp. nov., isolated from a marine sponge in the South China Sea.</title>
        <authorList>
            <person name="Li L."/>
            <person name="Lin H.W."/>
        </authorList>
    </citation>
    <scope>NUCLEOTIDE SEQUENCE [LARGE SCALE GENOMIC DNA]</scope>
    <source>
        <strain evidence="3 4">LHW63014</strain>
    </source>
</reference>
<comment type="caution">
    <text evidence="3">The sequence shown here is derived from an EMBL/GenBank/DDBJ whole genome shotgun (WGS) entry which is preliminary data.</text>
</comment>
<dbReference type="GO" id="GO:0003677">
    <property type="term" value="F:DNA binding"/>
    <property type="evidence" value="ECO:0007669"/>
    <property type="project" value="UniProtKB-KW"/>
</dbReference>